<evidence type="ECO:0000313" key="3">
    <source>
        <dbReference type="Proteomes" id="UP000294299"/>
    </source>
</evidence>
<proteinExistence type="predicted"/>
<accession>A0A484IBS2</accession>
<evidence type="ECO:0000256" key="1">
    <source>
        <dbReference type="SAM" id="Phobius"/>
    </source>
</evidence>
<dbReference type="AlphaFoldDB" id="A0A484IBS2"/>
<dbReference type="KEGG" id="nfn:NFRAN_1345"/>
<dbReference type="Proteomes" id="UP000294299">
    <property type="component" value="Chromosome NFRAN"/>
</dbReference>
<reference evidence="2 3" key="1">
    <citation type="submission" date="2019-02" db="EMBL/GenBank/DDBJ databases">
        <authorList>
            <person name="Lehtovirta-Morley E L."/>
        </authorList>
    </citation>
    <scope>NUCLEOTIDE SEQUENCE [LARGE SCALE GENOMIC DNA]</scope>
    <source>
        <strain evidence="2">NFRAN1</strain>
    </source>
</reference>
<keyword evidence="1" id="KW-1133">Transmembrane helix</keyword>
<organism evidence="2 3">
    <name type="scientific">Candidatus Nitrosocosmicus franklandianus</name>
    <dbReference type="NCBI Taxonomy" id="1798806"/>
    <lineage>
        <taxon>Archaea</taxon>
        <taxon>Nitrososphaerota</taxon>
        <taxon>Nitrososphaeria</taxon>
        <taxon>Nitrososphaerales</taxon>
        <taxon>Nitrososphaeraceae</taxon>
        <taxon>Candidatus Nitrosocosmicus</taxon>
    </lineage>
</organism>
<keyword evidence="1" id="KW-0812">Transmembrane</keyword>
<name>A0A484IBS2_9ARCH</name>
<protein>
    <submittedName>
        <fullName evidence="2">Uncharacterized protein</fullName>
    </submittedName>
</protein>
<gene>
    <name evidence="2" type="ORF">NFRAN_1345</name>
</gene>
<feature type="transmembrane region" description="Helical" evidence="1">
    <location>
        <begin position="60"/>
        <end position="84"/>
    </location>
</feature>
<evidence type="ECO:0000313" key="2">
    <source>
        <dbReference type="EMBL" id="VFJ13667.1"/>
    </source>
</evidence>
<keyword evidence="1" id="KW-0472">Membrane</keyword>
<keyword evidence="3" id="KW-1185">Reference proteome</keyword>
<sequence length="87" mass="9796">MEDTLNILLRPSVLVSCELVKLSNQRFSLLHKGRGSMLNHDIVSQGFSAHRIGTMIFKELLHYESIAFSPMITASFIIIVIIGYDCN</sequence>
<dbReference type="EMBL" id="LR216287">
    <property type="protein sequence ID" value="VFJ13667.1"/>
    <property type="molecule type" value="Genomic_DNA"/>
</dbReference>